<dbReference type="Pfam" id="PF07589">
    <property type="entry name" value="PEP-CTERM"/>
    <property type="match status" value="1"/>
</dbReference>
<gene>
    <name evidence="3" type="ordered locus">PSMK_18990</name>
</gene>
<protein>
    <recommendedName>
        <fullName evidence="2">Ice-binding protein C-terminal domain-containing protein</fullName>
    </recommendedName>
</protein>
<dbReference type="InterPro" id="IPR013424">
    <property type="entry name" value="Ice-binding_C"/>
</dbReference>
<accession>I0IFM0</accession>
<dbReference type="AlphaFoldDB" id="I0IFM0"/>
<evidence type="ECO:0000259" key="2">
    <source>
        <dbReference type="Pfam" id="PF07589"/>
    </source>
</evidence>
<evidence type="ECO:0000256" key="1">
    <source>
        <dbReference type="SAM" id="SignalP"/>
    </source>
</evidence>
<dbReference type="OrthoDB" id="279165at2"/>
<evidence type="ECO:0000313" key="3">
    <source>
        <dbReference type="EMBL" id="BAM04058.1"/>
    </source>
</evidence>
<dbReference type="NCBIfam" id="TIGR02595">
    <property type="entry name" value="PEP_CTERM"/>
    <property type="match status" value="1"/>
</dbReference>
<feature type="domain" description="Ice-binding protein C-terminal" evidence="2">
    <location>
        <begin position="275"/>
        <end position="296"/>
    </location>
</feature>
<feature type="chain" id="PRO_5003629652" description="Ice-binding protein C-terminal domain-containing protein" evidence="1">
    <location>
        <begin position="22"/>
        <end position="297"/>
    </location>
</feature>
<keyword evidence="4" id="KW-1185">Reference proteome</keyword>
<organism evidence="3 4">
    <name type="scientific">Phycisphaera mikurensis (strain NBRC 102666 / KCTC 22515 / FYK2301M01)</name>
    <dbReference type="NCBI Taxonomy" id="1142394"/>
    <lineage>
        <taxon>Bacteria</taxon>
        <taxon>Pseudomonadati</taxon>
        <taxon>Planctomycetota</taxon>
        <taxon>Phycisphaerae</taxon>
        <taxon>Phycisphaerales</taxon>
        <taxon>Phycisphaeraceae</taxon>
        <taxon>Phycisphaera</taxon>
    </lineage>
</organism>
<proteinExistence type="predicted"/>
<dbReference type="RefSeq" id="WP_014437276.1">
    <property type="nucleotide sequence ID" value="NC_017080.1"/>
</dbReference>
<sequence>MKTLTLLSAAASLAAAGSASAITLDGQNIPSEGLTLLATQQNATGFGNATGGGQDSAGGGELNQIFGDYNAATGNLELGITGNVEGNFNKLFLFFDGVAGGENVLANDNADGGFGEVNALAGLTFDSGFTADHGLRFEIGSGFYGVNAFDLIDNTAVSVVSGGGPGDLPLSNVGSNGVQVGWDNSNVLGVTDADASLAASATTGIELEIDLAAFFGTTEGDIKVAAIYTSADGTFASNQLLGSLPAGTGNLGDPTVVDLNTLAGEQFVTISAPVVPEPASLALLGLGGLLIAGRRRG</sequence>
<dbReference type="HOGENOM" id="CLU_936432_0_0_0"/>
<feature type="signal peptide" evidence="1">
    <location>
        <begin position="1"/>
        <end position="21"/>
    </location>
</feature>
<dbReference type="STRING" id="1142394.PSMK_18990"/>
<name>I0IFM0_PHYMF</name>
<reference evidence="3 4" key="1">
    <citation type="submission" date="2012-02" db="EMBL/GenBank/DDBJ databases">
        <title>Complete genome sequence of Phycisphaera mikurensis NBRC 102666.</title>
        <authorList>
            <person name="Ankai A."/>
            <person name="Hosoyama A."/>
            <person name="Terui Y."/>
            <person name="Sekine M."/>
            <person name="Fukai R."/>
            <person name="Kato Y."/>
            <person name="Nakamura S."/>
            <person name="Yamada-Narita S."/>
            <person name="Kawakoshi A."/>
            <person name="Fukunaga Y."/>
            <person name="Yamazaki S."/>
            <person name="Fujita N."/>
        </authorList>
    </citation>
    <scope>NUCLEOTIDE SEQUENCE [LARGE SCALE GENOMIC DNA]</scope>
    <source>
        <strain evidence="4">NBRC 102666 / KCTC 22515 / FYK2301M01</strain>
    </source>
</reference>
<keyword evidence="1" id="KW-0732">Signal</keyword>
<dbReference type="Proteomes" id="UP000007881">
    <property type="component" value="Chromosome"/>
</dbReference>
<dbReference type="KEGG" id="phm:PSMK_18990"/>
<dbReference type="EMBL" id="AP012338">
    <property type="protein sequence ID" value="BAM04058.1"/>
    <property type="molecule type" value="Genomic_DNA"/>
</dbReference>
<evidence type="ECO:0000313" key="4">
    <source>
        <dbReference type="Proteomes" id="UP000007881"/>
    </source>
</evidence>